<reference evidence="2 3" key="1">
    <citation type="submission" date="2019-12" db="EMBL/GenBank/DDBJ databases">
        <title>Genomic-based taxomic classification of the family Erythrobacteraceae.</title>
        <authorList>
            <person name="Xu L."/>
        </authorList>
    </citation>
    <scope>NUCLEOTIDE SEQUENCE [LARGE SCALE GENOMIC DNA]</scope>
    <source>
        <strain evidence="2 3">MCCC 1A09965</strain>
    </source>
</reference>
<protein>
    <recommendedName>
        <fullName evidence="4">Phage shock protein B</fullName>
    </recommendedName>
</protein>
<dbReference type="GO" id="GO:0009271">
    <property type="term" value="P:phage shock"/>
    <property type="evidence" value="ECO:0007669"/>
    <property type="project" value="InterPro"/>
</dbReference>
<gene>
    <name evidence="2" type="ORF">GRI48_12915</name>
</gene>
<evidence type="ECO:0000313" key="3">
    <source>
        <dbReference type="Proteomes" id="UP000445582"/>
    </source>
</evidence>
<dbReference type="Pfam" id="PF06667">
    <property type="entry name" value="PspB"/>
    <property type="match status" value="1"/>
</dbReference>
<accession>A0A844YIZ1</accession>
<keyword evidence="1" id="KW-1133">Transmembrane helix</keyword>
<name>A0A844YIZ1_9SPHN</name>
<dbReference type="AlphaFoldDB" id="A0A844YIZ1"/>
<proteinExistence type="predicted"/>
<dbReference type="OrthoDB" id="7428745at2"/>
<keyword evidence="3" id="KW-1185">Reference proteome</keyword>
<sequence length="103" mass="11638">MEGILALMIPLAPFIMVVAIVWMANQRKLEEKRLSATAAMTAEEAVRHASRISELEDRIKVLERIVTDSGYNVATQIEALRDTRRVDEDDSGVPLSMDRKERV</sequence>
<dbReference type="Proteomes" id="UP000445582">
    <property type="component" value="Unassembled WGS sequence"/>
</dbReference>
<comment type="caution">
    <text evidence="2">The sequence shown here is derived from an EMBL/GenBank/DDBJ whole genome shotgun (WGS) entry which is preliminary data.</text>
</comment>
<organism evidence="2 3">
    <name type="scientific">Qipengyuania oceanensis</name>
    <dbReference type="NCBI Taxonomy" id="1463597"/>
    <lineage>
        <taxon>Bacteria</taxon>
        <taxon>Pseudomonadati</taxon>
        <taxon>Pseudomonadota</taxon>
        <taxon>Alphaproteobacteria</taxon>
        <taxon>Sphingomonadales</taxon>
        <taxon>Erythrobacteraceae</taxon>
        <taxon>Qipengyuania</taxon>
    </lineage>
</organism>
<keyword evidence="1" id="KW-0472">Membrane</keyword>
<evidence type="ECO:0000313" key="2">
    <source>
        <dbReference type="EMBL" id="MXO63907.1"/>
    </source>
</evidence>
<dbReference type="EMBL" id="WTYN01000004">
    <property type="protein sequence ID" value="MXO63907.1"/>
    <property type="molecule type" value="Genomic_DNA"/>
</dbReference>
<feature type="transmembrane region" description="Helical" evidence="1">
    <location>
        <begin position="6"/>
        <end position="24"/>
    </location>
</feature>
<evidence type="ECO:0000256" key="1">
    <source>
        <dbReference type="SAM" id="Phobius"/>
    </source>
</evidence>
<dbReference type="RefSeq" id="WP_160677048.1">
    <property type="nucleotide sequence ID" value="NZ_WTYN01000004.1"/>
</dbReference>
<dbReference type="InterPro" id="IPR009554">
    <property type="entry name" value="Phageshock_PspB"/>
</dbReference>
<dbReference type="GO" id="GO:0006355">
    <property type="term" value="P:regulation of DNA-templated transcription"/>
    <property type="evidence" value="ECO:0007669"/>
    <property type="project" value="InterPro"/>
</dbReference>
<evidence type="ECO:0008006" key="4">
    <source>
        <dbReference type="Google" id="ProtNLM"/>
    </source>
</evidence>
<keyword evidence="1" id="KW-0812">Transmembrane</keyword>